<gene>
    <name evidence="1" type="ORF">T05_6620</name>
</gene>
<dbReference type="OrthoDB" id="10352093at2759"/>
<comment type="caution">
    <text evidence="1">The sequence shown here is derived from an EMBL/GenBank/DDBJ whole genome shotgun (WGS) entry which is preliminary data.</text>
</comment>
<protein>
    <submittedName>
        <fullName evidence="1">Uncharacterized protein</fullName>
    </submittedName>
</protein>
<keyword evidence="2" id="KW-1185">Reference proteome</keyword>
<evidence type="ECO:0000313" key="1">
    <source>
        <dbReference type="EMBL" id="KRX49986.1"/>
    </source>
</evidence>
<name>A0A0V0UFN1_9BILA</name>
<sequence>MEKAQAVHHPTRFLNDEKISSYLLISYHTYHRNGRVISCVLLVCDNCEELWLLQKKPLYLCKFVANFDRLEMFNNGNYVPGCEGDVQ</sequence>
<dbReference type="AlphaFoldDB" id="A0A0V0UFN1"/>
<proteinExistence type="predicted"/>
<dbReference type="Proteomes" id="UP000055048">
    <property type="component" value="Unassembled WGS sequence"/>
</dbReference>
<dbReference type="EMBL" id="JYDJ01000010">
    <property type="protein sequence ID" value="KRX49986.1"/>
    <property type="molecule type" value="Genomic_DNA"/>
</dbReference>
<reference evidence="1 2" key="1">
    <citation type="submission" date="2015-01" db="EMBL/GenBank/DDBJ databases">
        <title>Evolution of Trichinella species and genotypes.</title>
        <authorList>
            <person name="Korhonen P.K."/>
            <person name="Edoardo P."/>
            <person name="Giuseppe L.R."/>
            <person name="Gasser R.B."/>
        </authorList>
    </citation>
    <scope>NUCLEOTIDE SEQUENCE [LARGE SCALE GENOMIC DNA]</scope>
    <source>
        <strain evidence="1">ISS417</strain>
    </source>
</reference>
<accession>A0A0V0UFN1</accession>
<evidence type="ECO:0000313" key="2">
    <source>
        <dbReference type="Proteomes" id="UP000055048"/>
    </source>
</evidence>
<organism evidence="1 2">
    <name type="scientific">Trichinella murrelli</name>
    <dbReference type="NCBI Taxonomy" id="144512"/>
    <lineage>
        <taxon>Eukaryota</taxon>
        <taxon>Metazoa</taxon>
        <taxon>Ecdysozoa</taxon>
        <taxon>Nematoda</taxon>
        <taxon>Enoplea</taxon>
        <taxon>Dorylaimia</taxon>
        <taxon>Trichinellida</taxon>
        <taxon>Trichinellidae</taxon>
        <taxon>Trichinella</taxon>
    </lineage>
</organism>